<sequence length="59" mass="6603">MIWQGFKVILSNDLVSTSDFESVRIAVVLYPPTPNSQLQDQILLATNIATIYLFTNCAQ</sequence>
<gene>
    <name evidence="1" type="ORF">Bfra_005166</name>
</gene>
<dbReference type="GeneID" id="59259245"/>
<dbReference type="AlphaFoldDB" id="A0A8H6AU95"/>
<dbReference type="Proteomes" id="UP000531561">
    <property type="component" value="Unassembled WGS sequence"/>
</dbReference>
<name>A0A8H6AU95_9HELO</name>
<organism evidence="1 2">
    <name type="scientific">Botrytis fragariae</name>
    <dbReference type="NCBI Taxonomy" id="1964551"/>
    <lineage>
        <taxon>Eukaryota</taxon>
        <taxon>Fungi</taxon>
        <taxon>Dikarya</taxon>
        <taxon>Ascomycota</taxon>
        <taxon>Pezizomycotina</taxon>
        <taxon>Leotiomycetes</taxon>
        <taxon>Helotiales</taxon>
        <taxon>Sclerotiniaceae</taxon>
        <taxon>Botrytis</taxon>
    </lineage>
</organism>
<dbReference type="EMBL" id="JABFCT010000008">
    <property type="protein sequence ID" value="KAF5873702.1"/>
    <property type="molecule type" value="Genomic_DNA"/>
</dbReference>
<comment type="caution">
    <text evidence="1">The sequence shown here is derived from an EMBL/GenBank/DDBJ whole genome shotgun (WGS) entry which is preliminary data.</text>
</comment>
<dbReference type="RefSeq" id="XP_037192648.1">
    <property type="nucleotide sequence ID" value="XM_037335553.1"/>
</dbReference>
<evidence type="ECO:0000313" key="1">
    <source>
        <dbReference type="EMBL" id="KAF5873702.1"/>
    </source>
</evidence>
<keyword evidence="2" id="KW-1185">Reference proteome</keyword>
<proteinExistence type="predicted"/>
<evidence type="ECO:0000313" key="2">
    <source>
        <dbReference type="Proteomes" id="UP000531561"/>
    </source>
</evidence>
<reference evidence="1 2" key="1">
    <citation type="journal article" date="2020" name="Phytopathology">
        <title>A high-quality genome resource of Botrytis fragariae, a new and rapidly spreading fungal pathogen causing strawberry gray mold in the U.S.A.</title>
        <authorList>
            <person name="Wu Y."/>
            <person name="Saski C.A."/>
            <person name="Schnabel G."/>
            <person name="Xiao S."/>
            <person name="Hu M."/>
        </authorList>
    </citation>
    <scope>NUCLEOTIDE SEQUENCE [LARGE SCALE GENOMIC DNA]</scope>
    <source>
        <strain evidence="1 2">BVB16</strain>
    </source>
</reference>
<protein>
    <submittedName>
        <fullName evidence="1">Uncharacterized protein</fullName>
    </submittedName>
</protein>
<accession>A0A8H6AU95</accession>